<dbReference type="Gene3D" id="3.30.450.40">
    <property type="match status" value="1"/>
</dbReference>
<sequence length="239" mass="25807">MNDPSVELASRMGRLAQDLHGGACLQEVLQGIVDAAVQTVPHAEHAGVTLRTPRQTTCTPVASDDFVRAVDQLQYDLGEGPCLSALFDEPLVRMPDVTTETRWPAFTARARKAGPGSMLSFRLVATDTQHGGLNLYAEQPGRFDELDEHIGLLFAAHAAGALGGLLRREQLSAALSTHDTIGQAKGILVERYRINSDAAFQLLVRASQHTNTKLAEIADHLVRTGELRGPSFPDPPVFP</sequence>
<dbReference type="InterPro" id="IPR012074">
    <property type="entry name" value="GAF_ANTAR"/>
</dbReference>
<name>A0A9Q9MG98_9ACTN</name>
<dbReference type="RefSeq" id="WP_033364388.1">
    <property type="nucleotide sequence ID" value="NZ_CP073767.1"/>
</dbReference>
<dbReference type="PIRSF" id="PIRSF036625">
    <property type="entry name" value="GAF_ANTAR"/>
    <property type="match status" value="1"/>
</dbReference>
<evidence type="ECO:0000313" key="7">
    <source>
        <dbReference type="Proteomes" id="UP001058003"/>
    </source>
</evidence>
<evidence type="ECO:0000259" key="5">
    <source>
        <dbReference type="PROSITE" id="PS50921"/>
    </source>
</evidence>
<dbReference type="AlphaFoldDB" id="A0A9Q9MG98"/>
<reference evidence="6" key="1">
    <citation type="submission" date="2021-04" db="EMBL/GenBank/DDBJ databases">
        <title>Dactylosporangium aurantiacum NRRL B-8018 full assembly.</title>
        <authorList>
            <person name="Hartkoorn R.C."/>
            <person name="Beaudoing E."/>
            <person name="Hot D."/>
        </authorList>
    </citation>
    <scope>NUCLEOTIDE SEQUENCE</scope>
    <source>
        <strain evidence="6">NRRL B-8018</strain>
    </source>
</reference>
<evidence type="ECO:0000256" key="1">
    <source>
        <dbReference type="ARBA" id="ARBA00022679"/>
    </source>
</evidence>
<accession>A0A9Q9MG98</accession>
<dbReference type="Gene3D" id="1.10.10.10">
    <property type="entry name" value="Winged helix-like DNA-binding domain superfamily/Winged helix DNA-binding domain"/>
    <property type="match status" value="1"/>
</dbReference>
<evidence type="ECO:0000313" key="6">
    <source>
        <dbReference type="EMBL" id="UWZ51401.1"/>
    </source>
</evidence>
<dbReference type="InterPro" id="IPR003018">
    <property type="entry name" value="GAF"/>
</dbReference>
<keyword evidence="7" id="KW-1185">Reference proteome</keyword>
<feature type="domain" description="ANTAR" evidence="5">
    <location>
        <begin position="161"/>
        <end position="222"/>
    </location>
</feature>
<gene>
    <name evidence="6" type="ORF">Daura_32205</name>
</gene>
<keyword evidence="3" id="KW-0805">Transcription regulation</keyword>
<dbReference type="InterPro" id="IPR005561">
    <property type="entry name" value="ANTAR"/>
</dbReference>
<keyword evidence="2" id="KW-0418">Kinase</keyword>
<keyword evidence="4" id="KW-0804">Transcription</keyword>
<dbReference type="KEGG" id="daur:Daura_32205"/>
<organism evidence="6 7">
    <name type="scientific">Dactylosporangium aurantiacum</name>
    <dbReference type="NCBI Taxonomy" id="35754"/>
    <lineage>
        <taxon>Bacteria</taxon>
        <taxon>Bacillati</taxon>
        <taxon>Actinomycetota</taxon>
        <taxon>Actinomycetes</taxon>
        <taxon>Micromonosporales</taxon>
        <taxon>Micromonosporaceae</taxon>
        <taxon>Dactylosporangium</taxon>
    </lineage>
</organism>
<evidence type="ECO:0000256" key="4">
    <source>
        <dbReference type="ARBA" id="ARBA00023163"/>
    </source>
</evidence>
<dbReference type="Pfam" id="PF13185">
    <property type="entry name" value="GAF_2"/>
    <property type="match status" value="1"/>
</dbReference>
<dbReference type="InterPro" id="IPR011006">
    <property type="entry name" value="CheY-like_superfamily"/>
</dbReference>
<dbReference type="SUPFAM" id="SSF52172">
    <property type="entry name" value="CheY-like"/>
    <property type="match status" value="1"/>
</dbReference>
<dbReference type="InterPro" id="IPR036388">
    <property type="entry name" value="WH-like_DNA-bd_sf"/>
</dbReference>
<proteinExistence type="predicted"/>
<dbReference type="SMART" id="SM01012">
    <property type="entry name" value="ANTAR"/>
    <property type="match status" value="1"/>
</dbReference>
<dbReference type="GO" id="GO:0003723">
    <property type="term" value="F:RNA binding"/>
    <property type="evidence" value="ECO:0007669"/>
    <property type="project" value="InterPro"/>
</dbReference>
<evidence type="ECO:0000256" key="2">
    <source>
        <dbReference type="ARBA" id="ARBA00022777"/>
    </source>
</evidence>
<dbReference type="Proteomes" id="UP001058003">
    <property type="component" value="Chromosome"/>
</dbReference>
<dbReference type="EMBL" id="CP073767">
    <property type="protein sequence ID" value="UWZ51401.1"/>
    <property type="molecule type" value="Genomic_DNA"/>
</dbReference>
<dbReference type="Pfam" id="PF03861">
    <property type="entry name" value="ANTAR"/>
    <property type="match status" value="1"/>
</dbReference>
<dbReference type="GO" id="GO:0016301">
    <property type="term" value="F:kinase activity"/>
    <property type="evidence" value="ECO:0007669"/>
    <property type="project" value="UniProtKB-KW"/>
</dbReference>
<evidence type="ECO:0000256" key="3">
    <source>
        <dbReference type="ARBA" id="ARBA00023015"/>
    </source>
</evidence>
<dbReference type="SUPFAM" id="SSF55781">
    <property type="entry name" value="GAF domain-like"/>
    <property type="match status" value="1"/>
</dbReference>
<dbReference type="InterPro" id="IPR029016">
    <property type="entry name" value="GAF-like_dom_sf"/>
</dbReference>
<keyword evidence="1" id="KW-0808">Transferase</keyword>
<dbReference type="PROSITE" id="PS50921">
    <property type="entry name" value="ANTAR"/>
    <property type="match status" value="1"/>
</dbReference>
<protein>
    <submittedName>
        <fullName evidence="6">GAF and ANTAR domain-containing protein</fullName>
    </submittedName>
</protein>